<dbReference type="InterPro" id="IPR014912">
    <property type="entry name" value="Sep15_SelM_dom"/>
</dbReference>
<reference evidence="5" key="1">
    <citation type="submission" date="2020-10" db="EMBL/GenBank/DDBJ databases">
        <title>Unveiling of a novel bifunctional photoreceptor, Dualchrome1, isolated from a cosmopolitan green alga.</title>
        <authorList>
            <person name="Suzuki S."/>
            <person name="Kawachi M."/>
        </authorList>
    </citation>
    <scope>NUCLEOTIDE SEQUENCE</scope>
    <source>
        <strain evidence="5">NIES 2893</strain>
    </source>
</reference>
<evidence type="ECO:0000313" key="5">
    <source>
        <dbReference type="EMBL" id="GHP01755.1"/>
    </source>
</evidence>
<dbReference type="Proteomes" id="UP000660262">
    <property type="component" value="Unassembled WGS sequence"/>
</dbReference>
<sequence>MAYGGSSLALLIALSSCAFVAAAGDVKRFLREGINTNHMFGDAVTVKFIAGRTPELITVDADGNDINRENVESYTYDGLVKRVQELGFALAGDDQSASNRDEHAENLRRRSS</sequence>
<dbReference type="SUPFAM" id="SSF52833">
    <property type="entry name" value="Thioredoxin-like"/>
    <property type="match status" value="1"/>
</dbReference>
<feature type="compositionally biased region" description="Basic and acidic residues" evidence="2">
    <location>
        <begin position="99"/>
        <end position="112"/>
    </location>
</feature>
<proteinExistence type="inferred from homology"/>
<gene>
    <name evidence="5" type="ORF">PPROV_000051200</name>
</gene>
<feature type="domain" description="Selenoprotein F/M" evidence="4">
    <location>
        <begin position="24"/>
        <end position="88"/>
    </location>
</feature>
<evidence type="ECO:0000313" key="6">
    <source>
        <dbReference type="Proteomes" id="UP000660262"/>
    </source>
</evidence>
<dbReference type="EMBL" id="BNJQ01000002">
    <property type="protein sequence ID" value="GHP01755.1"/>
    <property type="molecule type" value="Genomic_DNA"/>
</dbReference>
<dbReference type="InterPro" id="IPR038219">
    <property type="entry name" value="Sep15/SelM_sf"/>
</dbReference>
<keyword evidence="6" id="KW-1185">Reference proteome</keyword>
<feature type="signal peptide" evidence="3">
    <location>
        <begin position="1"/>
        <end position="23"/>
    </location>
</feature>
<feature type="region of interest" description="Disordered" evidence="2">
    <location>
        <begin position="93"/>
        <end position="112"/>
    </location>
</feature>
<dbReference type="Pfam" id="PF08806">
    <property type="entry name" value="Sep15_SelM"/>
    <property type="match status" value="1"/>
</dbReference>
<comment type="caution">
    <text evidence="5">The sequence shown here is derived from an EMBL/GenBank/DDBJ whole genome shotgun (WGS) entry which is preliminary data.</text>
</comment>
<keyword evidence="3" id="KW-0732">Signal</keyword>
<protein>
    <recommendedName>
        <fullName evidence="4">Selenoprotein F/M domain-containing protein</fullName>
    </recommendedName>
</protein>
<feature type="chain" id="PRO_5032790080" description="Selenoprotein F/M domain-containing protein" evidence="3">
    <location>
        <begin position="24"/>
        <end position="112"/>
    </location>
</feature>
<evidence type="ECO:0000256" key="3">
    <source>
        <dbReference type="SAM" id="SignalP"/>
    </source>
</evidence>
<accession>A0A830H3X5</accession>
<dbReference type="AlphaFoldDB" id="A0A830H3X5"/>
<comment type="similarity">
    <text evidence="1">Belongs to the selenoprotein M/F family.</text>
</comment>
<evidence type="ECO:0000259" key="4">
    <source>
        <dbReference type="Pfam" id="PF08806"/>
    </source>
</evidence>
<evidence type="ECO:0000256" key="1">
    <source>
        <dbReference type="ARBA" id="ARBA00005742"/>
    </source>
</evidence>
<name>A0A830H3X5_9CHLO</name>
<dbReference type="Gene3D" id="3.40.30.50">
    <property type="entry name" value="Sep15/SelM thioredoxin-like domain, active-site redox motif"/>
    <property type="match status" value="1"/>
</dbReference>
<dbReference type="InterPro" id="IPR036249">
    <property type="entry name" value="Thioredoxin-like_sf"/>
</dbReference>
<evidence type="ECO:0000256" key="2">
    <source>
        <dbReference type="SAM" id="MobiDB-lite"/>
    </source>
</evidence>
<organism evidence="5 6">
    <name type="scientific">Pycnococcus provasolii</name>
    <dbReference type="NCBI Taxonomy" id="41880"/>
    <lineage>
        <taxon>Eukaryota</taxon>
        <taxon>Viridiplantae</taxon>
        <taxon>Chlorophyta</taxon>
        <taxon>Pseudoscourfieldiophyceae</taxon>
        <taxon>Pseudoscourfieldiales</taxon>
        <taxon>Pycnococcaceae</taxon>
        <taxon>Pycnococcus</taxon>
    </lineage>
</organism>